<dbReference type="InParanoid" id="A0A1Y1MRJ2"/>
<reference evidence="7" key="1">
    <citation type="journal article" date="2016" name="Sci. Rep.">
        <title>Molecular characterization of firefly nuptial gifts: a multi-omics approach sheds light on postcopulatory sexual selection.</title>
        <authorList>
            <person name="Al-Wathiqui N."/>
            <person name="Fallon T.R."/>
            <person name="South A."/>
            <person name="Weng J.K."/>
            <person name="Lewis S.M."/>
        </authorList>
    </citation>
    <scope>NUCLEOTIDE SEQUENCE</scope>
</reference>
<evidence type="ECO:0000313" key="8">
    <source>
        <dbReference type="EMBL" id="KAB0801450.1"/>
    </source>
</evidence>
<dbReference type="AlphaFoldDB" id="A0A1Y1MRJ2"/>
<dbReference type="Gene3D" id="2.130.10.10">
    <property type="entry name" value="YVTN repeat-like/Quinoprotein amine dehydrogenase"/>
    <property type="match status" value="1"/>
</dbReference>
<evidence type="ECO:0000256" key="2">
    <source>
        <dbReference type="ARBA" id="ARBA00022574"/>
    </source>
</evidence>
<dbReference type="Proteomes" id="UP000327044">
    <property type="component" value="Unassembled WGS sequence"/>
</dbReference>
<evidence type="ECO:0000256" key="5">
    <source>
        <dbReference type="PROSITE-ProRule" id="PRU00221"/>
    </source>
</evidence>
<dbReference type="PANTHER" id="PTHR19865">
    <property type="entry name" value="U3 SMALL NUCLEOLAR RNA INTERACTING PROTEIN 2"/>
    <property type="match status" value="1"/>
</dbReference>
<dbReference type="SUPFAM" id="SSF50978">
    <property type="entry name" value="WD40 repeat-like"/>
    <property type="match status" value="1"/>
</dbReference>
<sequence length="462" mass="51635">MSFFIKSKPKRGVKSKFSSKKEHTTKAKKSKPANNNDDTITSSEDEEEKQVNGNSDTLSSDDENETAQEKKLRLAKIFLEEIEKEETARLQQDNELNSDVISKRLKLDYLKQAGRLKLSVASEYVGGEISKVNILKAKEHRHAVTCLCVSSDYKYAFSGSKDSSIVKWSLTENKKLLSIPFRKKVNVDSKEVVGHSKQILCIAISFDDKFLAVGDATSVIQIWNPADLRHIGSLKGHRDSVTGVTFRGNTHTLYSCSNDRSVKVWSLDEMSYVETLYGHQDKITSIDCLTKERAITAGGRDTSIRLWKILEESQLIYNGHSGSIDVVRLINEEHFASGGDDGNLCIWSIGKKKPICLVKEAHGCDPSNLQPFWIVSIATLVNTDLIASGSHDGSIRLWHLENKLRQLTLLFQLEVAGFVNDLVFSRNGDHLLAAIGTEHRFGRWSVIKSAKNSVVVIPLTKK</sequence>
<dbReference type="InterPro" id="IPR020472">
    <property type="entry name" value="WD40_PAC1"/>
</dbReference>
<keyword evidence="9" id="KW-1185">Reference proteome</keyword>
<proteinExistence type="predicted"/>
<feature type="compositionally biased region" description="Basic residues" evidence="6">
    <location>
        <begin position="7"/>
        <end position="18"/>
    </location>
</feature>
<evidence type="ECO:0000313" key="7">
    <source>
        <dbReference type="EMBL" id="JAV87135.1"/>
    </source>
</evidence>
<feature type="repeat" description="WD" evidence="5">
    <location>
        <begin position="192"/>
        <end position="224"/>
    </location>
</feature>
<accession>A0A1Y1MRJ2</accession>
<dbReference type="SMART" id="SM00320">
    <property type="entry name" value="WD40"/>
    <property type="match status" value="7"/>
</dbReference>
<evidence type="ECO:0000313" key="9">
    <source>
        <dbReference type="Proteomes" id="UP000327044"/>
    </source>
</evidence>
<dbReference type="EMBL" id="VVIM01000003">
    <property type="protein sequence ID" value="KAB0801450.1"/>
    <property type="molecule type" value="Genomic_DNA"/>
</dbReference>
<dbReference type="PROSITE" id="PS50294">
    <property type="entry name" value="WD_REPEATS_REGION"/>
    <property type="match status" value="2"/>
</dbReference>
<dbReference type="EMBL" id="GEZM01026224">
    <property type="protein sequence ID" value="JAV87135.1"/>
    <property type="molecule type" value="Transcribed_RNA"/>
</dbReference>
<dbReference type="GO" id="GO:0032040">
    <property type="term" value="C:small-subunit processome"/>
    <property type="evidence" value="ECO:0007669"/>
    <property type="project" value="TreeGrafter"/>
</dbReference>
<dbReference type="FunFam" id="2.130.10.10:FF:000509">
    <property type="entry name" value="U3 small nucleolar RNA-interacting protein"/>
    <property type="match status" value="1"/>
</dbReference>
<organism evidence="7">
    <name type="scientific">Photinus pyralis</name>
    <name type="common">Common eastern firefly</name>
    <name type="synonym">Lampyris pyralis</name>
    <dbReference type="NCBI Taxonomy" id="7054"/>
    <lineage>
        <taxon>Eukaryota</taxon>
        <taxon>Metazoa</taxon>
        <taxon>Ecdysozoa</taxon>
        <taxon>Arthropoda</taxon>
        <taxon>Hexapoda</taxon>
        <taxon>Insecta</taxon>
        <taxon>Pterygota</taxon>
        <taxon>Neoptera</taxon>
        <taxon>Endopterygota</taxon>
        <taxon>Coleoptera</taxon>
        <taxon>Polyphaga</taxon>
        <taxon>Elateriformia</taxon>
        <taxon>Elateroidea</taxon>
        <taxon>Lampyridae</taxon>
        <taxon>Lampyrinae</taxon>
        <taxon>Photinus</taxon>
    </lineage>
</organism>
<protein>
    <submittedName>
        <fullName evidence="7">Uncharacterized protein</fullName>
    </submittedName>
</protein>
<dbReference type="PANTHER" id="PTHR19865:SF0">
    <property type="entry name" value="U3 SMALL NUCLEOLAR RNA-INTERACTING PROTEIN 2"/>
    <property type="match status" value="1"/>
</dbReference>
<dbReference type="InterPro" id="IPR001680">
    <property type="entry name" value="WD40_rpt"/>
</dbReference>
<dbReference type="InterPro" id="IPR039241">
    <property type="entry name" value="Rrp9-like"/>
</dbReference>
<dbReference type="PROSITE" id="PS50082">
    <property type="entry name" value="WD_REPEATS_2"/>
    <property type="match status" value="6"/>
</dbReference>
<evidence type="ECO:0000256" key="4">
    <source>
        <dbReference type="ARBA" id="ARBA00023242"/>
    </source>
</evidence>
<gene>
    <name evidence="8" type="ORF">PPYR_05804</name>
</gene>
<keyword evidence="2 5" id="KW-0853">WD repeat</keyword>
<dbReference type="InterPro" id="IPR015943">
    <property type="entry name" value="WD40/YVTN_repeat-like_dom_sf"/>
</dbReference>
<reference evidence="8 9" key="2">
    <citation type="journal article" date="2018" name="Elife">
        <title>Firefly genomes illuminate parallel origins of bioluminescence in beetles.</title>
        <authorList>
            <person name="Fallon T.R."/>
            <person name="Lower S.E."/>
            <person name="Chang C.H."/>
            <person name="Bessho-Uehara M."/>
            <person name="Martin G.J."/>
            <person name="Bewick A.J."/>
            <person name="Behringer M."/>
            <person name="Debat H.J."/>
            <person name="Wong I."/>
            <person name="Day J.C."/>
            <person name="Suvorov A."/>
            <person name="Silva C.J."/>
            <person name="Stanger-Hall K.F."/>
            <person name="Hall D.W."/>
            <person name="Schmitz R.J."/>
            <person name="Nelson D.R."/>
            <person name="Lewis S.M."/>
            <person name="Shigenobu S."/>
            <person name="Bybee S.M."/>
            <person name="Larracuente A.M."/>
            <person name="Oba Y."/>
            <person name="Weng J.K."/>
        </authorList>
    </citation>
    <scope>NUCLEOTIDE SEQUENCE [LARGE SCALE GENOMIC DNA]</scope>
    <source>
        <strain evidence="8">1611_PpyrPB1</strain>
        <tissue evidence="8">Whole body</tissue>
    </source>
</reference>
<dbReference type="GO" id="GO:0034511">
    <property type="term" value="F:U3 snoRNA binding"/>
    <property type="evidence" value="ECO:0007669"/>
    <property type="project" value="InterPro"/>
</dbReference>
<comment type="subcellular location">
    <subcellularLocation>
        <location evidence="1">Nucleus</location>
    </subcellularLocation>
</comment>
<evidence type="ECO:0000256" key="3">
    <source>
        <dbReference type="ARBA" id="ARBA00022737"/>
    </source>
</evidence>
<feature type="repeat" description="WD" evidence="5">
    <location>
        <begin position="234"/>
        <end position="275"/>
    </location>
</feature>
<dbReference type="InterPro" id="IPR036322">
    <property type="entry name" value="WD40_repeat_dom_sf"/>
</dbReference>
<feature type="region of interest" description="Disordered" evidence="6">
    <location>
        <begin position="1"/>
        <end position="67"/>
    </location>
</feature>
<dbReference type="FunCoup" id="A0A1Y1MRJ2">
    <property type="interactions" value="1544"/>
</dbReference>
<evidence type="ECO:0000256" key="1">
    <source>
        <dbReference type="ARBA" id="ARBA00004123"/>
    </source>
</evidence>
<feature type="repeat" description="WD" evidence="5">
    <location>
        <begin position="317"/>
        <end position="349"/>
    </location>
</feature>
<name>A0A1Y1MRJ2_PHOPY</name>
<feature type="repeat" description="WD" evidence="5">
    <location>
        <begin position="276"/>
        <end position="317"/>
    </location>
</feature>
<dbReference type="CDD" id="cd00200">
    <property type="entry name" value="WD40"/>
    <property type="match status" value="1"/>
</dbReference>
<evidence type="ECO:0000256" key="6">
    <source>
        <dbReference type="SAM" id="MobiDB-lite"/>
    </source>
</evidence>
<feature type="repeat" description="WD" evidence="5">
    <location>
        <begin position="382"/>
        <end position="408"/>
    </location>
</feature>
<feature type="repeat" description="WD" evidence="5">
    <location>
        <begin position="137"/>
        <end position="178"/>
    </location>
</feature>
<reference evidence="8" key="3">
    <citation type="submission" date="2019-08" db="EMBL/GenBank/DDBJ databases">
        <authorList>
            <consortium name="Photinus pyralis genome working group"/>
            <person name="Fallon T.R."/>
            <person name="Sander Lower S.E."/>
            <person name="Weng J.-K."/>
        </authorList>
    </citation>
    <scope>NUCLEOTIDE SEQUENCE</scope>
    <source>
        <strain evidence="8">1611_PpyrPB1</strain>
        <tissue evidence="8">Whole body</tissue>
    </source>
</reference>
<dbReference type="Pfam" id="PF00400">
    <property type="entry name" value="WD40"/>
    <property type="match status" value="6"/>
</dbReference>
<dbReference type="PRINTS" id="PR00320">
    <property type="entry name" value="GPROTEINBRPT"/>
</dbReference>
<keyword evidence="3" id="KW-0677">Repeat</keyword>
<keyword evidence="4" id="KW-0539">Nucleus</keyword>
<dbReference type="OrthoDB" id="189968at2759"/>